<dbReference type="PANTHER" id="PTHR11157:SF169">
    <property type="entry name" value="ELONGATION OF FATTY ACIDS PROTEIN"/>
    <property type="match status" value="1"/>
</dbReference>
<organism evidence="11 12">
    <name type="scientific">Diacronema lutheri</name>
    <name type="common">Unicellular marine alga</name>
    <name type="synonym">Monochrysis lutheri</name>
    <dbReference type="NCBI Taxonomy" id="2081491"/>
    <lineage>
        <taxon>Eukaryota</taxon>
        <taxon>Haptista</taxon>
        <taxon>Haptophyta</taxon>
        <taxon>Pavlovophyceae</taxon>
        <taxon>Pavlovales</taxon>
        <taxon>Pavlovaceae</taxon>
        <taxon>Diacronema</taxon>
    </lineage>
</organism>
<feature type="transmembrane region" description="Helical" evidence="10">
    <location>
        <begin position="169"/>
        <end position="189"/>
    </location>
</feature>
<evidence type="ECO:0000256" key="8">
    <source>
        <dbReference type="ARBA" id="ARBA00023136"/>
    </source>
</evidence>
<dbReference type="PANTHER" id="PTHR11157">
    <property type="entry name" value="FATTY ACID ACYL TRANSFERASE-RELATED"/>
    <property type="match status" value="1"/>
</dbReference>
<comment type="similarity">
    <text evidence="10">Belongs to the ELO family.</text>
</comment>
<dbReference type="InterPro" id="IPR002076">
    <property type="entry name" value="ELO_fam"/>
</dbReference>
<evidence type="ECO:0000256" key="10">
    <source>
        <dbReference type="RuleBase" id="RU361115"/>
    </source>
</evidence>
<keyword evidence="4 10" id="KW-0812">Transmembrane</keyword>
<evidence type="ECO:0000256" key="5">
    <source>
        <dbReference type="ARBA" id="ARBA00022832"/>
    </source>
</evidence>
<keyword evidence="8 10" id="KW-0472">Membrane</keyword>
<dbReference type="GO" id="GO:0030148">
    <property type="term" value="P:sphingolipid biosynthetic process"/>
    <property type="evidence" value="ECO:0007669"/>
    <property type="project" value="TreeGrafter"/>
</dbReference>
<evidence type="ECO:0000256" key="6">
    <source>
        <dbReference type="ARBA" id="ARBA00022989"/>
    </source>
</evidence>
<reference evidence="11" key="1">
    <citation type="submission" date="2021-05" db="EMBL/GenBank/DDBJ databases">
        <title>The genome of the haptophyte Pavlova lutheri (Diacronema luteri, Pavlovales) - a model for lipid biosynthesis in eukaryotic algae.</title>
        <authorList>
            <person name="Hulatt C.J."/>
            <person name="Posewitz M.C."/>
        </authorList>
    </citation>
    <scope>NUCLEOTIDE SEQUENCE</scope>
    <source>
        <strain evidence="11">NIVA-4/92</strain>
    </source>
</reference>
<dbReference type="EMBL" id="JAGTXO010000013">
    <property type="protein sequence ID" value="KAG8464171.1"/>
    <property type="molecule type" value="Genomic_DNA"/>
</dbReference>
<evidence type="ECO:0000256" key="3">
    <source>
        <dbReference type="ARBA" id="ARBA00022679"/>
    </source>
</evidence>
<dbReference type="GO" id="GO:0042761">
    <property type="term" value="P:very long-chain fatty acid biosynthetic process"/>
    <property type="evidence" value="ECO:0007669"/>
    <property type="project" value="TreeGrafter"/>
</dbReference>
<evidence type="ECO:0000256" key="7">
    <source>
        <dbReference type="ARBA" id="ARBA00023098"/>
    </source>
</evidence>
<keyword evidence="9 10" id="KW-0275">Fatty acid biosynthesis</keyword>
<gene>
    <name evidence="11" type="ORF">KFE25_003234</name>
</gene>
<evidence type="ECO:0000313" key="12">
    <source>
        <dbReference type="Proteomes" id="UP000751190"/>
    </source>
</evidence>
<dbReference type="GO" id="GO:0034626">
    <property type="term" value="P:fatty acid elongation, polyunsaturated fatty acid"/>
    <property type="evidence" value="ECO:0007669"/>
    <property type="project" value="TreeGrafter"/>
</dbReference>
<dbReference type="GO" id="GO:0009922">
    <property type="term" value="F:fatty acid elongase activity"/>
    <property type="evidence" value="ECO:0007669"/>
    <property type="project" value="InterPro"/>
</dbReference>
<feature type="transmembrane region" description="Helical" evidence="10">
    <location>
        <begin position="57"/>
        <end position="81"/>
    </location>
</feature>
<evidence type="ECO:0000256" key="2">
    <source>
        <dbReference type="ARBA" id="ARBA00022516"/>
    </source>
</evidence>
<accession>A0A8J5X9E3</accession>
<evidence type="ECO:0000256" key="4">
    <source>
        <dbReference type="ARBA" id="ARBA00022692"/>
    </source>
</evidence>
<proteinExistence type="inferred from homology"/>
<name>A0A8J5X9E3_DIALT</name>
<keyword evidence="6 10" id="KW-1133">Transmembrane helix</keyword>
<dbReference type="EC" id="2.3.1.-" evidence="10"/>
<comment type="caution">
    <text evidence="10">Lacks conserved residue(s) required for the propagation of feature annotation.</text>
</comment>
<evidence type="ECO:0000313" key="11">
    <source>
        <dbReference type="EMBL" id="KAG8464171.1"/>
    </source>
</evidence>
<keyword evidence="12" id="KW-1185">Reference proteome</keyword>
<sequence>MGPPPAITVAWLLTDRLKQTVLRGEVLYFSCAYLLLEPLLKRTPLVDTRKGAYRSGMIAYNILMCLFSLGCFVAQMAALGLDRGHLQWLRDLTGDTAVALYQDVGPSPVFGSSLFYWSVLLFHYSKYFEYMDTVWLVLKGKPVSFLQGFHHFGAAWDTYFGFTFRNEGIYLFVLLNSFIHTIMYAYYGATAAGFKIAMKPLITLMQITQFLVGFVMVYPYIGKAYFRQTPELVFSYLFNYLYVTGVLLLFVRFFIADNFGDERCALVWGPKRLRAGIEQKVPTSVCAEIFNHQSGSMDCCGETDRTRTAGKTIGGNVTWVEDKPVPFGIKERVDLLPIGTVCCFDNKSKKKTFLKQIATADVTYAIKKIADDFMPRIGVIMEKNGTCSPIHLGSASALSAQDLECISLIDPVDNSYVATTSLGVTHVFRLFYNQPTCFAFGFLSAEHVAQGELSVPAEESQTLGAANQTNIEATAVFKDAFGVLQMFWCGRGGVRTGSSWTRQAPFSPSTGMCDRTAEQKGWFNNVKNITKWRTCSAIVVEVEQYSTTFYFSSVYDGLEDGRELDMSGDQTNLNNKKVFKSIVCKSVFAAGLPGVTSVLAEFHGVKVEALMKIENGMGKVTHLVLGTDDEALGSLVGVMDVSNVMNTTFCDLGKNSETKTFITRDKWGTSGMAPGGSFAFDIINNGRV</sequence>
<keyword evidence="2 10" id="KW-0444">Lipid biosynthesis</keyword>
<dbReference type="OrthoDB" id="10259681at2759"/>
<dbReference type="AlphaFoldDB" id="A0A8J5X9E3"/>
<evidence type="ECO:0000256" key="1">
    <source>
        <dbReference type="ARBA" id="ARBA00004141"/>
    </source>
</evidence>
<comment type="subcellular location">
    <subcellularLocation>
        <location evidence="1">Membrane</location>
        <topology evidence="1">Multi-pass membrane protein</topology>
    </subcellularLocation>
</comment>
<feature type="transmembrane region" description="Helical" evidence="10">
    <location>
        <begin position="233"/>
        <end position="255"/>
    </location>
</feature>
<comment type="caution">
    <text evidence="11">The sequence shown here is derived from an EMBL/GenBank/DDBJ whole genome shotgun (WGS) entry which is preliminary data.</text>
</comment>
<dbReference type="GO" id="GO:0019367">
    <property type="term" value="P:fatty acid elongation, saturated fatty acid"/>
    <property type="evidence" value="ECO:0007669"/>
    <property type="project" value="TreeGrafter"/>
</dbReference>
<keyword evidence="7 10" id="KW-0443">Lipid metabolism</keyword>
<protein>
    <recommendedName>
        <fullName evidence="10">Elongation of fatty acids protein</fullName>
        <ecNumber evidence="10">2.3.1.-</ecNumber>
    </recommendedName>
</protein>
<dbReference type="Pfam" id="PF01151">
    <property type="entry name" value="ELO"/>
    <property type="match status" value="1"/>
</dbReference>
<dbReference type="GO" id="GO:0034625">
    <property type="term" value="P:fatty acid elongation, monounsaturated fatty acid"/>
    <property type="evidence" value="ECO:0007669"/>
    <property type="project" value="TreeGrafter"/>
</dbReference>
<dbReference type="Proteomes" id="UP000751190">
    <property type="component" value="Unassembled WGS sequence"/>
</dbReference>
<evidence type="ECO:0000256" key="9">
    <source>
        <dbReference type="ARBA" id="ARBA00023160"/>
    </source>
</evidence>
<keyword evidence="3 10" id="KW-0808">Transferase</keyword>
<comment type="catalytic activity">
    <reaction evidence="10">
        <text>an acyl-CoA + malonyl-CoA + H(+) = a 3-oxoacyl-CoA + CO2 + CoA</text>
        <dbReference type="Rhea" id="RHEA:50252"/>
        <dbReference type="ChEBI" id="CHEBI:15378"/>
        <dbReference type="ChEBI" id="CHEBI:16526"/>
        <dbReference type="ChEBI" id="CHEBI:57287"/>
        <dbReference type="ChEBI" id="CHEBI:57384"/>
        <dbReference type="ChEBI" id="CHEBI:58342"/>
        <dbReference type="ChEBI" id="CHEBI:90726"/>
    </reaction>
    <physiologicalReaction direction="left-to-right" evidence="10">
        <dbReference type="Rhea" id="RHEA:50253"/>
    </physiologicalReaction>
</comment>
<dbReference type="GO" id="GO:0005789">
    <property type="term" value="C:endoplasmic reticulum membrane"/>
    <property type="evidence" value="ECO:0007669"/>
    <property type="project" value="TreeGrafter"/>
</dbReference>
<keyword evidence="5 10" id="KW-0276">Fatty acid metabolism</keyword>
<feature type="transmembrane region" description="Helical" evidence="10">
    <location>
        <begin position="201"/>
        <end position="221"/>
    </location>
</feature>